<dbReference type="Proteomes" id="UP000243975">
    <property type="component" value="Unassembled WGS sequence"/>
</dbReference>
<protein>
    <submittedName>
        <fullName evidence="2">Uncharacterized protein</fullName>
    </submittedName>
</protein>
<sequence>MTCIELEFGLRTTYCRRIVVSQPIHQAKISETWLPNTGITNNSDSHTSRKTSKATSKTRRKMSVSIKKIIRFGLGVNPGTDNHRNNQSVNT</sequence>
<feature type="compositionally biased region" description="Polar residues" evidence="1">
    <location>
        <begin position="35"/>
        <end position="44"/>
    </location>
</feature>
<dbReference type="EMBL" id="LEKV01000007">
    <property type="protein sequence ID" value="KVI12303.1"/>
    <property type="molecule type" value="Genomic_DNA"/>
</dbReference>
<reference evidence="2 3" key="1">
    <citation type="journal article" date="2016" name="Sci. Rep.">
        <title>The genome sequence of the outbreeding globe artichoke constructed de novo incorporating a phase-aware low-pass sequencing strategy of F1 progeny.</title>
        <authorList>
            <person name="Scaglione D."/>
            <person name="Reyes-Chin-Wo S."/>
            <person name="Acquadro A."/>
            <person name="Froenicke L."/>
            <person name="Portis E."/>
            <person name="Beitel C."/>
            <person name="Tirone M."/>
            <person name="Mauro R."/>
            <person name="Lo Monaco A."/>
            <person name="Mauromicale G."/>
            <person name="Faccioli P."/>
            <person name="Cattivelli L."/>
            <person name="Rieseberg L."/>
            <person name="Michelmore R."/>
            <person name="Lanteri S."/>
        </authorList>
    </citation>
    <scope>NUCLEOTIDE SEQUENCE [LARGE SCALE GENOMIC DNA]</scope>
    <source>
        <strain evidence="2">2C</strain>
    </source>
</reference>
<dbReference type="AlphaFoldDB" id="A0A124SIC9"/>
<keyword evidence="3" id="KW-1185">Reference proteome</keyword>
<feature type="compositionally biased region" description="Basic residues" evidence="1">
    <location>
        <begin position="48"/>
        <end position="61"/>
    </location>
</feature>
<organism evidence="2 3">
    <name type="scientific">Cynara cardunculus var. scolymus</name>
    <name type="common">Globe artichoke</name>
    <name type="synonym">Cynara scolymus</name>
    <dbReference type="NCBI Taxonomy" id="59895"/>
    <lineage>
        <taxon>Eukaryota</taxon>
        <taxon>Viridiplantae</taxon>
        <taxon>Streptophyta</taxon>
        <taxon>Embryophyta</taxon>
        <taxon>Tracheophyta</taxon>
        <taxon>Spermatophyta</taxon>
        <taxon>Magnoliopsida</taxon>
        <taxon>eudicotyledons</taxon>
        <taxon>Gunneridae</taxon>
        <taxon>Pentapetalae</taxon>
        <taxon>asterids</taxon>
        <taxon>campanulids</taxon>
        <taxon>Asterales</taxon>
        <taxon>Asteraceae</taxon>
        <taxon>Carduoideae</taxon>
        <taxon>Cardueae</taxon>
        <taxon>Carduinae</taxon>
        <taxon>Cynara</taxon>
    </lineage>
</organism>
<evidence type="ECO:0000313" key="2">
    <source>
        <dbReference type="EMBL" id="KVI12303.1"/>
    </source>
</evidence>
<feature type="region of interest" description="Disordered" evidence="1">
    <location>
        <begin position="35"/>
        <end position="61"/>
    </location>
</feature>
<accession>A0A124SIC9</accession>
<evidence type="ECO:0000256" key="1">
    <source>
        <dbReference type="SAM" id="MobiDB-lite"/>
    </source>
</evidence>
<dbReference type="Gramene" id="KVI12303">
    <property type="protein sequence ID" value="KVI12303"/>
    <property type="gene ID" value="Ccrd_009249"/>
</dbReference>
<gene>
    <name evidence="2" type="ORF">Ccrd_009249</name>
</gene>
<evidence type="ECO:0000313" key="3">
    <source>
        <dbReference type="Proteomes" id="UP000243975"/>
    </source>
</evidence>
<proteinExistence type="predicted"/>
<comment type="caution">
    <text evidence="2">The sequence shown here is derived from an EMBL/GenBank/DDBJ whole genome shotgun (WGS) entry which is preliminary data.</text>
</comment>
<name>A0A124SIC9_CYNCS</name>